<reference evidence="2 4" key="2">
    <citation type="submission" date="2018-06" db="EMBL/GenBank/DDBJ databases">
        <authorList>
            <consortium name="Pathogen Informatics"/>
            <person name="Doyle S."/>
        </authorList>
    </citation>
    <scope>NUCLEOTIDE SEQUENCE [LARGE SCALE GENOMIC DNA]</scope>
    <source>
        <strain evidence="2 4">NCTC10851</strain>
    </source>
</reference>
<dbReference type="Proteomes" id="UP000215738">
    <property type="component" value="Unassembled WGS sequence"/>
</dbReference>
<keyword evidence="3" id="KW-1185">Reference proteome</keyword>
<name>A0A263HFH3_9PAST</name>
<sequence>MGKESYFDISTNEQREILQYYSDKLSMRDIVLEKDIWLCWVLDIIFNIPNRHPMAFKGDTSLSKVFGAINRFSEDVDITLDYRFFDIPGSFSPNMSKTKAKLFSEKLKEAVKEYRNGVVVPALKSALKELPQACYLNTDDSGEKIWIGYPSVLSTSQSNQYVKEDVLIELGGRNVINPNETHVVRPYIATENQLVHFPKPNVVVLSPQRTFWEKATLIHVECRRGIRQNAERLSRHWYDLVKLYEQDIGKLAIDNYDLLKDVVDHKSIFFNSSYANYDDCLNNKFILIPNENNLLELQKDYNEMHNAGMIYDSNTFTFEYVIDRMKEIEMKINSYKN</sequence>
<evidence type="ECO:0000313" key="3">
    <source>
        <dbReference type="Proteomes" id="UP000215738"/>
    </source>
</evidence>
<dbReference type="InParanoid" id="A0A263HFH3"/>
<accession>A0A263HFH3</accession>
<dbReference type="OrthoDB" id="9780929at2"/>
<dbReference type="RefSeq" id="WP_094945349.1">
    <property type="nucleotide sequence ID" value="NZ_NLFK01000001.1"/>
</dbReference>
<gene>
    <name evidence="1" type="ORF">CFY87_00415</name>
    <name evidence="2" type="ORF">NCTC10851_01390</name>
</gene>
<protein>
    <submittedName>
        <fullName evidence="1 2">Nucleotidyl transferase</fullName>
    </submittedName>
</protein>
<reference evidence="1 3" key="1">
    <citation type="submission" date="2017-07" db="EMBL/GenBank/DDBJ databases">
        <title>Virulence factors identified in Actinobacillus seminis.</title>
        <authorList>
            <person name="Negrete-Abascal E."/>
            <person name="Vaca-Pacheco S."/>
            <person name="Montes-Garcia F."/>
            <person name="Leyto-Gil A.M."/>
            <person name="Fragoso-Garcia E."/>
            <person name="Carvente-Garcia R."/>
            <person name="Perez-Agueros S."/>
            <person name="Castelan-Sanchez H.G."/>
            <person name="Garcia-Molina A."/>
            <person name="Villamar T.E."/>
            <person name="Vazquez-Cruz C."/>
        </authorList>
    </citation>
    <scope>NUCLEOTIDE SEQUENCE [LARGE SCALE GENOMIC DNA]</scope>
    <source>
        <strain evidence="1 3">ATCC 15768</strain>
    </source>
</reference>
<dbReference type="Pfam" id="PF08843">
    <property type="entry name" value="AbiEii"/>
    <property type="match status" value="1"/>
</dbReference>
<keyword evidence="2" id="KW-0808">Transferase</keyword>
<dbReference type="EMBL" id="UFSB01000001">
    <property type="protein sequence ID" value="SUU36923.1"/>
    <property type="molecule type" value="Genomic_DNA"/>
</dbReference>
<dbReference type="InterPro" id="IPR014942">
    <property type="entry name" value="AbiEii"/>
</dbReference>
<proteinExistence type="predicted"/>
<evidence type="ECO:0000313" key="4">
    <source>
        <dbReference type="Proteomes" id="UP000254507"/>
    </source>
</evidence>
<dbReference type="GO" id="GO:0016740">
    <property type="term" value="F:transferase activity"/>
    <property type="evidence" value="ECO:0007669"/>
    <property type="project" value="UniProtKB-KW"/>
</dbReference>
<dbReference type="EMBL" id="NLFK01000001">
    <property type="protein sequence ID" value="OZN25718.1"/>
    <property type="molecule type" value="Genomic_DNA"/>
</dbReference>
<evidence type="ECO:0000313" key="1">
    <source>
        <dbReference type="EMBL" id="OZN25718.1"/>
    </source>
</evidence>
<dbReference type="Proteomes" id="UP000254507">
    <property type="component" value="Unassembled WGS sequence"/>
</dbReference>
<dbReference type="AlphaFoldDB" id="A0A263HFH3"/>
<evidence type="ECO:0000313" key="2">
    <source>
        <dbReference type="EMBL" id="SUU36923.1"/>
    </source>
</evidence>
<dbReference type="Gene3D" id="3.10.450.620">
    <property type="entry name" value="JHP933, nucleotidyltransferase-like core domain"/>
    <property type="match status" value="1"/>
</dbReference>
<organism evidence="2 4">
    <name type="scientific">Actinobacillus seminis</name>
    <dbReference type="NCBI Taxonomy" id="722"/>
    <lineage>
        <taxon>Bacteria</taxon>
        <taxon>Pseudomonadati</taxon>
        <taxon>Pseudomonadota</taxon>
        <taxon>Gammaproteobacteria</taxon>
        <taxon>Pasteurellales</taxon>
        <taxon>Pasteurellaceae</taxon>
        <taxon>Actinobacillus</taxon>
    </lineage>
</organism>